<evidence type="ECO:0000256" key="1">
    <source>
        <dbReference type="SAM" id="MobiDB-lite"/>
    </source>
</evidence>
<name>A0ABR1SVL4_9PEZI</name>
<dbReference type="EMBL" id="JAQQWL010000016">
    <property type="protein sequence ID" value="KAK8038368.1"/>
    <property type="molecule type" value="Genomic_DNA"/>
</dbReference>
<proteinExistence type="predicted"/>
<gene>
    <name evidence="2" type="ORF">PG994_015135</name>
</gene>
<dbReference type="GeneID" id="92099607"/>
<dbReference type="Pfam" id="PF12520">
    <property type="entry name" value="DUF3723"/>
    <property type="match status" value="1"/>
</dbReference>
<protein>
    <submittedName>
        <fullName evidence="2">Uncharacterized protein</fullName>
    </submittedName>
</protein>
<accession>A0ABR1SVL4</accession>
<feature type="region of interest" description="Disordered" evidence="1">
    <location>
        <begin position="468"/>
        <end position="499"/>
    </location>
</feature>
<evidence type="ECO:0000313" key="2">
    <source>
        <dbReference type="EMBL" id="KAK8038368.1"/>
    </source>
</evidence>
<organism evidence="2 3">
    <name type="scientific">Apiospora phragmitis</name>
    <dbReference type="NCBI Taxonomy" id="2905665"/>
    <lineage>
        <taxon>Eukaryota</taxon>
        <taxon>Fungi</taxon>
        <taxon>Dikarya</taxon>
        <taxon>Ascomycota</taxon>
        <taxon>Pezizomycotina</taxon>
        <taxon>Sordariomycetes</taxon>
        <taxon>Xylariomycetidae</taxon>
        <taxon>Amphisphaeriales</taxon>
        <taxon>Apiosporaceae</taxon>
        <taxon>Apiospora</taxon>
    </lineage>
</organism>
<feature type="compositionally biased region" description="Basic and acidic residues" evidence="1">
    <location>
        <begin position="468"/>
        <end position="492"/>
    </location>
</feature>
<evidence type="ECO:0000313" key="3">
    <source>
        <dbReference type="Proteomes" id="UP001480595"/>
    </source>
</evidence>
<sequence>MPRKARRELKANPNAEIYYDIRNNYPRRDLQLLRPLLEPLSSEHAKACVRRLLKHEHLARAFDEVIESPGLRAGLKIGSLHKLIDMRCDEEILTYLRHIRDIWTEILGGRPVSLSQLDPETVQAVESKCPKYSKSDSELLQAQIHSGAIFGFLSSEGRNAAWDRLLTIDVLIPSLKTLFKDRSFLQSCAESLCQVISLDKRDKAYLTVDKVLRRNFPTDESTTSMSVLEIAENKFYPILLPQTQRFNVARFVLWLKVMRHYDRLARSSKKEKADLVSKPRPEGPDERILFEVAEAAHELGFRSDRIQELRTRSPDELIARKALLKARKPAQYTYSDGSLDTFAGEIATMCTKAIPQIINLPTPALVSNELDEPSNRYGFPDMESFDRDRAQLFVQNILYQPDSAGLRITSFFVRKSVITAFLGPLPESLTLPIPRNDELDNLTSAYSNASFNFVHNEVNIDDKIREQDAREAREQDNQKARETKRAGREDLFHPAQEQSYTRKRKLNEGQIVILFKEFKSGRWQTAHKEDVTLTGSTVIEATAIGFRRKEMSVFSTNLCALSPEECFTSAVSNGLNTLLLLPDNKTEITDALRESVRQLVQEGTEEERRRGKGHPNND</sequence>
<dbReference type="Proteomes" id="UP001480595">
    <property type="component" value="Unassembled WGS sequence"/>
</dbReference>
<comment type="caution">
    <text evidence="2">The sequence shown here is derived from an EMBL/GenBank/DDBJ whole genome shotgun (WGS) entry which is preliminary data.</text>
</comment>
<dbReference type="InterPro" id="IPR022198">
    <property type="entry name" value="DUF3723"/>
</dbReference>
<dbReference type="RefSeq" id="XP_066708220.1">
    <property type="nucleotide sequence ID" value="XM_066866544.1"/>
</dbReference>
<reference evidence="2 3" key="1">
    <citation type="submission" date="2023-01" db="EMBL/GenBank/DDBJ databases">
        <title>Analysis of 21 Apiospora genomes using comparative genomics revels a genus with tremendous synthesis potential of carbohydrate active enzymes and secondary metabolites.</title>
        <authorList>
            <person name="Sorensen T."/>
        </authorList>
    </citation>
    <scope>NUCLEOTIDE SEQUENCE [LARGE SCALE GENOMIC DNA]</scope>
    <source>
        <strain evidence="2 3">CBS 135458</strain>
    </source>
</reference>
<keyword evidence="3" id="KW-1185">Reference proteome</keyword>